<accession>A0A368U958</accession>
<dbReference type="Proteomes" id="UP000253204">
    <property type="component" value="Unassembled WGS sequence"/>
</dbReference>
<organism evidence="1 2">
    <name type="scientific">Vreelandella rituensis</name>
    <dbReference type="NCBI Taxonomy" id="2282306"/>
    <lineage>
        <taxon>Bacteria</taxon>
        <taxon>Pseudomonadati</taxon>
        <taxon>Pseudomonadota</taxon>
        <taxon>Gammaproteobacteria</taxon>
        <taxon>Oceanospirillales</taxon>
        <taxon>Halomonadaceae</taxon>
        <taxon>Vreelandella</taxon>
    </lineage>
</organism>
<protein>
    <submittedName>
        <fullName evidence="1">Uncharacterized protein</fullName>
    </submittedName>
</protein>
<name>A0A368U958_9GAMM</name>
<evidence type="ECO:0000313" key="2">
    <source>
        <dbReference type="Proteomes" id="UP000253204"/>
    </source>
</evidence>
<sequence length="165" mass="18690">MHDDPIVISHNALTSRRFFDTRFPAHARLRWGCSARDLDWHKRYGYQGKILETLCMQTGAFYESGRSINEAAALAWLLNRHSCMVSQLLARADQDETLVDAFGLPLEQKATVRQAGFEWVADGRGKRLHKRVPFDQAESLQQWLTGLGAVPGLVTLDCRSRFAAM</sequence>
<gene>
    <name evidence="1" type="ORF">DU506_00925</name>
</gene>
<proteinExistence type="predicted"/>
<dbReference type="EMBL" id="QPIJ01000001">
    <property type="protein sequence ID" value="RCV93748.1"/>
    <property type="molecule type" value="Genomic_DNA"/>
</dbReference>
<evidence type="ECO:0000313" key="1">
    <source>
        <dbReference type="EMBL" id="RCV93748.1"/>
    </source>
</evidence>
<keyword evidence="2" id="KW-1185">Reference proteome</keyword>
<dbReference type="AlphaFoldDB" id="A0A368U958"/>
<comment type="caution">
    <text evidence="1">The sequence shown here is derived from an EMBL/GenBank/DDBJ whole genome shotgun (WGS) entry which is preliminary data.</text>
</comment>
<reference evidence="1 2" key="1">
    <citation type="submission" date="2018-07" db="EMBL/GenBank/DDBJ databases">
        <title>Halomonas rutogse sp. nov., isolated from Lake TangqianCo on Tibetan Plateau.</title>
        <authorList>
            <person name="Lu H."/>
            <person name="Xing P."/>
            <person name="Wu Q."/>
        </authorList>
    </citation>
    <scope>NUCLEOTIDE SEQUENCE [LARGE SCALE GENOMIC DNA]</scope>
    <source>
        <strain evidence="1 2">TQ8S</strain>
    </source>
</reference>